<dbReference type="RefSeq" id="WP_096299155.1">
    <property type="nucleotide sequence ID" value="NZ_CP023406.1"/>
</dbReference>
<protein>
    <submittedName>
        <fullName evidence="2">DUF885 domain-containing protein</fullName>
    </submittedName>
</protein>
<dbReference type="PANTHER" id="PTHR33361:SF15">
    <property type="entry name" value="DUF885 FAMILY LIPOPROTEIN"/>
    <property type="match status" value="1"/>
</dbReference>
<proteinExistence type="predicted"/>
<sequence>MRRSLLAVAVLTAALAGCNREAPTTPAAAPDGVTTNAASQADAAFAELSKRFLDESMRMAPISATQIGDHRFDSEVDDLSEAGRQAGLDFSRRYLAELDAIDLAQLSRDNHVDALILRNTLEYGIWDTETMQSWAWDPQIYSGLAGGAIYSLMAREFAPMPERLKSATARMEKVPTILAQARENLDPARVPATHARTVAAQNKGVLSLIETFITPNAEQLQGEDRTRLDAAVETLRAAVDEHQTWLDGTLVPNAKGEFRIGADKYDQKLKFALNSSLSRQDIRQRAEAELSRIRDEMYVVAQAVLKDREDAPETPAQPSEDQRQAAIEAAMEVAYADKPGRDEVVDFARHTLDVATDFTRSNDLVTVPEDPVKIILMPEFQRGVAVAYCDSPGPLDKGLDTYYAISPIPDDWDDGQVDSFLREYNKHMIHVLTIHEAMPGHYLEGAHSVGHPSTLRAVFRSGPFAEGWAVYTERMMADAGYADNDPLFRLMQLKFYARAVANAVLDQGVHVDNWTKEQAMDLMVRQTFQQQSEAEGKWIRAQLSSTQLATYFVGAQEHFDARQAAEAKAGEAFNLKQYHDGMLARGAPPVRFARQLMLDEAIE</sequence>
<dbReference type="InterPro" id="IPR010281">
    <property type="entry name" value="DUF885"/>
</dbReference>
<dbReference type="PANTHER" id="PTHR33361">
    <property type="entry name" value="GLR0591 PROTEIN"/>
    <property type="match status" value="1"/>
</dbReference>
<gene>
    <name evidence="2" type="ORF">CNR27_12215</name>
</gene>
<evidence type="ECO:0000313" key="2">
    <source>
        <dbReference type="EMBL" id="ATD68102.1"/>
    </source>
</evidence>
<dbReference type="Proteomes" id="UP000218968">
    <property type="component" value="Chromosome"/>
</dbReference>
<dbReference type="EMBL" id="CP023406">
    <property type="protein sequence ID" value="ATD68102.1"/>
    <property type="molecule type" value="Genomic_DNA"/>
</dbReference>
<feature type="signal peptide" evidence="1">
    <location>
        <begin position="1"/>
        <end position="22"/>
    </location>
</feature>
<organism evidence="2 3">
    <name type="scientific">Luteimonas chenhongjianii</name>
    <dbReference type="NCBI Taxonomy" id="2006110"/>
    <lineage>
        <taxon>Bacteria</taxon>
        <taxon>Pseudomonadati</taxon>
        <taxon>Pseudomonadota</taxon>
        <taxon>Gammaproteobacteria</taxon>
        <taxon>Lysobacterales</taxon>
        <taxon>Lysobacteraceae</taxon>
        <taxon>Luteimonas</taxon>
    </lineage>
</organism>
<dbReference type="PROSITE" id="PS51257">
    <property type="entry name" value="PROKAR_LIPOPROTEIN"/>
    <property type="match status" value="1"/>
</dbReference>
<name>A0A290XG18_9GAMM</name>
<dbReference type="OrthoDB" id="9769898at2"/>
<reference evidence="3" key="1">
    <citation type="submission" date="2017-09" db="EMBL/GenBank/DDBJ databases">
        <title>Luteimonas liuhanmingii sp.nov., isolated from the intestinal contents of Tibetan Plateau Pika in Yushu, Qinghai Province, China.</title>
        <authorList>
            <person name="Gui Z."/>
        </authorList>
    </citation>
    <scope>NUCLEOTIDE SEQUENCE [LARGE SCALE GENOMIC DNA]</scope>
    <source>
        <strain evidence="3">100111</strain>
    </source>
</reference>
<keyword evidence="1" id="KW-0732">Signal</keyword>
<accession>A0A290XG18</accession>
<keyword evidence="3" id="KW-1185">Reference proteome</keyword>
<evidence type="ECO:0000313" key="3">
    <source>
        <dbReference type="Proteomes" id="UP000218968"/>
    </source>
</evidence>
<evidence type="ECO:0000256" key="1">
    <source>
        <dbReference type="SAM" id="SignalP"/>
    </source>
</evidence>
<dbReference type="Pfam" id="PF05960">
    <property type="entry name" value="DUF885"/>
    <property type="match status" value="1"/>
</dbReference>
<dbReference type="KEGG" id="lum:CNR27_12215"/>
<dbReference type="AlphaFoldDB" id="A0A290XG18"/>
<feature type="chain" id="PRO_5012832464" evidence="1">
    <location>
        <begin position="23"/>
        <end position="603"/>
    </location>
</feature>